<dbReference type="EMBL" id="BLXT01003974">
    <property type="protein sequence ID" value="GFO08630.1"/>
    <property type="molecule type" value="Genomic_DNA"/>
</dbReference>
<gene>
    <name evidence="2" type="ORF">PoB_003513500</name>
</gene>
<dbReference type="Proteomes" id="UP000735302">
    <property type="component" value="Unassembled WGS sequence"/>
</dbReference>
<keyword evidence="3" id="KW-1185">Reference proteome</keyword>
<feature type="region of interest" description="Disordered" evidence="1">
    <location>
        <begin position="1"/>
        <end position="173"/>
    </location>
</feature>
<comment type="caution">
    <text evidence="2">The sequence shown here is derived from an EMBL/GenBank/DDBJ whole genome shotgun (WGS) entry which is preliminary data.</text>
</comment>
<dbReference type="AlphaFoldDB" id="A0AAV4AMQ2"/>
<evidence type="ECO:0000313" key="3">
    <source>
        <dbReference type="Proteomes" id="UP000735302"/>
    </source>
</evidence>
<evidence type="ECO:0000313" key="2">
    <source>
        <dbReference type="EMBL" id="GFO08630.1"/>
    </source>
</evidence>
<protein>
    <submittedName>
        <fullName evidence="2">Uncharacterized protein</fullName>
    </submittedName>
</protein>
<evidence type="ECO:0000256" key="1">
    <source>
        <dbReference type="SAM" id="MobiDB-lite"/>
    </source>
</evidence>
<feature type="compositionally biased region" description="Polar residues" evidence="1">
    <location>
        <begin position="105"/>
        <end position="129"/>
    </location>
</feature>
<organism evidence="2 3">
    <name type="scientific">Plakobranchus ocellatus</name>
    <dbReference type="NCBI Taxonomy" id="259542"/>
    <lineage>
        <taxon>Eukaryota</taxon>
        <taxon>Metazoa</taxon>
        <taxon>Spiralia</taxon>
        <taxon>Lophotrochozoa</taxon>
        <taxon>Mollusca</taxon>
        <taxon>Gastropoda</taxon>
        <taxon>Heterobranchia</taxon>
        <taxon>Euthyneura</taxon>
        <taxon>Panpulmonata</taxon>
        <taxon>Sacoglossa</taxon>
        <taxon>Placobranchoidea</taxon>
        <taxon>Plakobranchidae</taxon>
        <taxon>Plakobranchus</taxon>
    </lineage>
</organism>
<name>A0AAV4AMQ2_9GAST</name>
<sequence>MANIEKDSCAPQTRSAGPGERAEREPSKLNGMEDAGPTKKRPYSVAPGTADPAQAQKMPNAGQSREATAEEQATLGGLAATLNSSFTGPVRKNSFGPSAVESRRSSYQMDSRKSTMIGSRRSTMLSQGGTVVKSPDGRRSSFPPAADDSDPMLSVRSSAPSGKGTGGSSLSYS</sequence>
<reference evidence="2 3" key="1">
    <citation type="journal article" date="2021" name="Elife">
        <title>Chloroplast acquisition without the gene transfer in kleptoplastic sea slugs, Plakobranchus ocellatus.</title>
        <authorList>
            <person name="Maeda T."/>
            <person name="Takahashi S."/>
            <person name="Yoshida T."/>
            <person name="Shimamura S."/>
            <person name="Takaki Y."/>
            <person name="Nagai Y."/>
            <person name="Toyoda A."/>
            <person name="Suzuki Y."/>
            <person name="Arimoto A."/>
            <person name="Ishii H."/>
            <person name="Satoh N."/>
            <person name="Nishiyama T."/>
            <person name="Hasebe M."/>
            <person name="Maruyama T."/>
            <person name="Minagawa J."/>
            <person name="Obokata J."/>
            <person name="Shigenobu S."/>
        </authorList>
    </citation>
    <scope>NUCLEOTIDE SEQUENCE [LARGE SCALE GENOMIC DNA]</scope>
</reference>
<proteinExistence type="predicted"/>
<accession>A0AAV4AMQ2</accession>